<evidence type="ECO:0000313" key="1">
    <source>
        <dbReference type="EMBL" id="KAI9903051.1"/>
    </source>
</evidence>
<organism evidence="1 2">
    <name type="scientific">Trichothecium roseum</name>
    <dbReference type="NCBI Taxonomy" id="47278"/>
    <lineage>
        <taxon>Eukaryota</taxon>
        <taxon>Fungi</taxon>
        <taxon>Dikarya</taxon>
        <taxon>Ascomycota</taxon>
        <taxon>Pezizomycotina</taxon>
        <taxon>Sordariomycetes</taxon>
        <taxon>Hypocreomycetidae</taxon>
        <taxon>Hypocreales</taxon>
        <taxon>Hypocreales incertae sedis</taxon>
        <taxon>Trichothecium</taxon>
    </lineage>
</organism>
<protein>
    <submittedName>
        <fullName evidence="1">Uncharacterized protein</fullName>
    </submittedName>
</protein>
<accession>A0ACC0VAY2</accession>
<evidence type="ECO:0000313" key="2">
    <source>
        <dbReference type="Proteomes" id="UP001163324"/>
    </source>
</evidence>
<gene>
    <name evidence="1" type="ORF">N3K66_002403</name>
</gene>
<dbReference type="EMBL" id="CM047941">
    <property type="protein sequence ID" value="KAI9903051.1"/>
    <property type="molecule type" value="Genomic_DNA"/>
</dbReference>
<sequence>MASFAADIWESIFTPGPTPPLLVATNVTFAALQLTLGLLLLATHSVHCVVLSVICGGLWWSINWFAAELKLHQAREAEAERRRKDEDEERKRKKQQQKIVDSGDDSDTETEGVVAPKKVAGAAAVVGGADVEVLEPIGEVKRTGAGAASGTASGVSTEDEWEKVSESEQEKDK</sequence>
<reference evidence="1" key="1">
    <citation type="submission" date="2022-10" db="EMBL/GenBank/DDBJ databases">
        <title>Complete Genome of Trichothecium roseum strain YXFP-22015, a Plant Pathogen Isolated from Citrus.</title>
        <authorList>
            <person name="Wang Y."/>
            <person name="Zhu L."/>
        </authorList>
    </citation>
    <scope>NUCLEOTIDE SEQUENCE</scope>
    <source>
        <strain evidence="1">YXFP-22015</strain>
    </source>
</reference>
<comment type="caution">
    <text evidence="1">The sequence shown here is derived from an EMBL/GenBank/DDBJ whole genome shotgun (WGS) entry which is preliminary data.</text>
</comment>
<proteinExistence type="predicted"/>
<name>A0ACC0VAY2_9HYPO</name>
<keyword evidence="2" id="KW-1185">Reference proteome</keyword>
<dbReference type="Proteomes" id="UP001163324">
    <property type="component" value="Chromosome 2"/>
</dbReference>